<accession>A0ACC0LFA6</accession>
<comment type="caution">
    <text evidence="1">The sequence shown here is derived from an EMBL/GenBank/DDBJ whole genome shotgun (WGS) entry which is preliminary data.</text>
</comment>
<dbReference type="EMBL" id="CM046399">
    <property type="protein sequence ID" value="KAI8527242.1"/>
    <property type="molecule type" value="Genomic_DNA"/>
</dbReference>
<evidence type="ECO:0000313" key="1">
    <source>
        <dbReference type="EMBL" id="KAI8527242.1"/>
    </source>
</evidence>
<name>A0ACC0LFA6_RHOML</name>
<organism evidence="1 2">
    <name type="scientific">Rhododendron molle</name>
    <name type="common">Chinese azalea</name>
    <name type="synonym">Azalea mollis</name>
    <dbReference type="NCBI Taxonomy" id="49168"/>
    <lineage>
        <taxon>Eukaryota</taxon>
        <taxon>Viridiplantae</taxon>
        <taxon>Streptophyta</taxon>
        <taxon>Embryophyta</taxon>
        <taxon>Tracheophyta</taxon>
        <taxon>Spermatophyta</taxon>
        <taxon>Magnoliopsida</taxon>
        <taxon>eudicotyledons</taxon>
        <taxon>Gunneridae</taxon>
        <taxon>Pentapetalae</taxon>
        <taxon>asterids</taxon>
        <taxon>Ericales</taxon>
        <taxon>Ericaceae</taxon>
        <taxon>Ericoideae</taxon>
        <taxon>Rhodoreae</taxon>
        <taxon>Rhododendron</taxon>
    </lineage>
</organism>
<proteinExistence type="predicted"/>
<protein>
    <submittedName>
        <fullName evidence="1">Uncharacterized protein</fullName>
    </submittedName>
</protein>
<gene>
    <name evidence="1" type="ORF">RHMOL_Rhmol12G0060400</name>
</gene>
<sequence>MSESSIPSFAPTPVQSLEELDHLERSTKKVKSSLLEGVPLDPSALMETQESPVADIHSPEIVMEIKGPDSKHPSQEVSMENRDEAPRSPSKLNPAKSFAGVLMNNKSSSLSEEEIARRFAEFPDSDEEDEMESDGPPPSYKISNQNHLPQRTPKADKGNLERVSDH</sequence>
<keyword evidence="2" id="KW-1185">Reference proteome</keyword>
<reference evidence="1" key="1">
    <citation type="submission" date="2022-02" db="EMBL/GenBank/DDBJ databases">
        <title>Plant Genome Project.</title>
        <authorList>
            <person name="Zhang R.-G."/>
        </authorList>
    </citation>
    <scope>NUCLEOTIDE SEQUENCE</scope>
    <source>
        <strain evidence="1">AT1</strain>
    </source>
</reference>
<evidence type="ECO:0000313" key="2">
    <source>
        <dbReference type="Proteomes" id="UP001062846"/>
    </source>
</evidence>
<dbReference type="Proteomes" id="UP001062846">
    <property type="component" value="Chromosome 12"/>
</dbReference>